<evidence type="ECO:0000256" key="2">
    <source>
        <dbReference type="ARBA" id="ARBA00022448"/>
    </source>
</evidence>
<keyword evidence="6 7" id="KW-0472">Membrane</keyword>
<dbReference type="CDD" id="cd06261">
    <property type="entry name" value="TM_PBP2"/>
    <property type="match status" value="1"/>
</dbReference>
<reference evidence="9 10" key="1">
    <citation type="submission" date="2019-06" db="EMBL/GenBank/DDBJ databases">
        <title>Sequencing the genomes of 1000 actinobacteria strains.</title>
        <authorList>
            <person name="Klenk H.-P."/>
        </authorList>
    </citation>
    <scope>NUCLEOTIDE SEQUENCE [LARGE SCALE GENOMIC DNA]</scope>
    <source>
        <strain evidence="9 10">DSM 8803</strain>
    </source>
</reference>
<dbReference type="GO" id="GO:0006865">
    <property type="term" value="P:amino acid transport"/>
    <property type="evidence" value="ECO:0007669"/>
    <property type="project" value="TreeGrafter"/>
</dbReference>
<keyword evidence="5 7" id="KW-1133">Transmembrane helix</keyword>
<dbReference type="Pfam" id="PF00528">
    <property type="entry name" value="BPD_transp_1"/>
    <property type="match status" value="1"/>
</dbReference>
<keyword evidence="4 7" id="KW-0812">Transmembrane</keyword>
<evidence type="ECO:0000256" key="6">
    <source>
        <dbReference type="ARBA" id="ARBA00023136"/>
    </source>
</evidence>
<keyword evidence="3" id="KW-1003">Cell membrane</keyword>
<evidence type="ECO:0000313" key="9">
    <source>
        <dbReference type="EMBL" id="TQL42164.1"/>
    </source>
</evidence>
<dbReference type="InterPro" id="IPR010065">
    <property type="entry name" value="AA_ABC_transptr_permease_3TM"/>
</dbReference>
<dbReference type="AlphaFoldDB" id="A0A542Y264"/>
<feature type="transmembrane region" description="Helical" evidence="7">
    <location>
        <begin position="75"/>
        <end position="95"/>
    </location>
</feature>
<dbReference type="PROSITE" id="PS50928">
    <property type="entry name" value="ABC_TM1"/>
    <property type="match status" value="1"/>
</dbReference>
<accession>A0A542Y264</accession>
<gene>
    <name evidence="9" type="ORF">FB468_0146</name>
</gene>
<protein>
    <submittedName>
        <fullName evidence="9">Amino acid ABC transporter membrane protein (PAAT family)</fullName>
    </submittedName>
</protein>
<evidence type="ECO:0000256" key="3">
    <source>
        <dbReference type="ARBA" id="ARBA00022475"/>
    </source>
</evidence>
<feature type="transmembrane region" description="Helical" evidence="7">
    <location>
        <begin position="159"/>
        <end position="178"/>
    </location>
</feature>
<evidence type="ECO:0000256" key="1">
    <source>
        <dbReference type="ARBA" id="ARBA00004651"/>
    </source>
</evidence>
<dbReference type="GO" id="GO:0022857">
    <property type="term" value="F:transmembrane transporter activity"/>
    <property type="evidence" value="ECO:0007669"/>
    <property type="project" value="InterPro"/>
</dbReference>
<dbReference type="EMBL" id="VFON01000001">
    <property type="protein sequence ID" value="TQL42164.1"/>
    <property type="molecule type" value="Genomic_DNA"/>
</dbReference>
<dbReference type="PANTHER" id="PTHR30614:SF1">
    <property type="entry name" value="GLUTAMATE_ASPARTATE IMPORT PERMEASE PROTEIN GLTK"/>
    <property type="match status" value="1"/>
</dbReference>
<dbReference type="Gene3D" id="1.10.3720.10">
    <property type="entry name" value="MetI-like"/>
    <property type="match status" value="1"/>
</dbReference>
<dbReference type="NCBIfam" id="TIGR01726">
    <property type="entry name" value="HEQRo_perm_3TM"/>
    <property type="match status" value="1"/>
</dbReference>
<feature type="transmembrane region" description="Helical" evidence="7">
    <location>
        <begin position="256"/>
        <end position="277"/>
    </location>
</feature>
<organism evidence="9 10">
    <name type="scientific">Leucobacter komagatae</name>
    <dbReference type="NCBI Taxonomy" id="55969"/>
    <lineage>
        <taxon>Bacteria</taxon>
        <taxon>Bacillati</taxon>
        <taxon>Actinomycetota</taxon>
        <taxon>Actinomycetes</taxon>
        <taxon>Micrococcales</taxon>
        <taxon>Microbacteriaceae</taxon>
        <taxon>Leucobacter</taxon>
    </lineage>
</organism>
<sequence>MSAAQQPAPTGPIEIDLTTPDIGRRRLSWWIWGGVGAVALVGVARFMIVTPGWQWNVVAEYLFKPEILRGVMNTIWLTVLSAITGLIAGGLVAFLRMSENPAFRAAGTAFIWLMRAIPALVVLLFIFFMGALVPEFTFGIPFTDVTFFSVKTNDVINKFSAALIGLTLIQAAYVGEIYRAGILSVSKGQYEAAGAIGMTRAQAMRRIIMPQAIRVIIPPLSNELITLFKSTSLVSVIGFTELLTSVQLVYGRTYQTIPMLLVACLWYLLLTSVAMVGQSALEKHYSKGFVRRSKLKTLEVPA</sequence>
<feature type="domain" description="ABC transmembrane type-1" evidence="8">
    <location>
        <begin position="71"/>
        <end position="278"/>
    </location>
</feature>
<comment type="similarity">
    <text evidence="7">Belongs to the binding-protein-dependent transport system permease family.</text>
</comment>
<dbReference type="InterPro" id="IPR043429">
    <property type="entry name" value="ArtM/GltK/GlnP/TcyL/YhdX-like"/>
</dbReference>
<evidence type="ECO:0000256" key="4">
    <source>
        <dbReference type="ARBA" id="ARBA00022692"/>
    </source>
</evidence>
<feature type="transmembrane region" description="Helical" evidence="7">
    <location>
        <begin position="116"/>
        <end position="139"/>
    </location>
</feature>
<keyword evidence="2 7" id="KW-0813">Transport</keyword>
<dbReference type="SUPFAM" id="SSF161098">
    <property type="entry name" value="MetI-like"/>
    <property type="match status" value="1"/>
</dbReference>
<dbReference type="RefSeq" id="WP_141885657.1">
    <property type="nucleotide sequence ID" value="NZ_BAAAUY010000023.1"/>
</dbReference>
<keyword evidence="10" id="KW-1185">Reference proteome</keyword>
<dbReference type="PANTHER" id="PTHR30614">
    <property type="entry name" value="MEMBRANE COMPONENT OF AMINO ACID ABC TRANSPORTER"/>
    <property type="match status" value="1"/>
</dbReference>
<comment type="subcellular location">
    <subcellularLocation>
        <location evidence="1 7">Cell membrane</location>
        <topology evidence="1 7">Multi-pass membrane protein</topology>
    </subcellularLocation>
</comment>
<feature type="transmembrane region" description="Helical" evidence="7">
    <location>
        <begin position="29"/>
        <end position="55"/>
    </location>
</feature>
<evidence type="ECO:0000313" key="10">
    <source>
        <dbReference type="Proteomes" id="UP000319094"/>
    </source>
</evidence>
<dbReference type="InterPro" id="IPR035906">
    <property type="entry name" value="MetI-like_sf"/>
</dbReference>
<proteinExistence type="inferred from homology"/>
<evidence type="ECO:0000256" key="5">
    <source>
        <dbReference type="ARBA" id="ARBA00022989"/>
    </source>
</evidence>
<evidence type="ECO:0000259" key="8">
    <source>
        <dbReference type="PROSITE" id="PS50928"/>
    </source>
</evidence>
<evidence type="ECO:0000256" key="7">
    <source>
        <dbReference type="RuleBase" id="RU363032"/>
    </source>
</evidence>
<dbReference type="Proteomes" id="UP000319094">
    <property type="component" value="Unassembled WGS sequence"/>
</dbReference>
<dbReference type="InterPro" id="IPR000515">
    <property type="entry name" value="MetI-like"/>
</dbReference>
<dbReference type="GO" id="GO:0043190">
    <property type="term" value="C:ATP-binding cassette (ABC) transporter complex"/>
    <property type="evidence" value="ECO:0007669"/>
    <property type="project" value="InterPro"/>
</dbReference>
<comment type="caution">
    <text evidence="9">The sequence shown here is derived from an EMBL/GenBank/DDBJ whole genome shotgun (WGS) entry which is preliminary data.</text>
</comment>
<dbReference type="OrthoDB" id="92598at2"/>
<name>A0A542Y264_9MICO</name>